<dbReference type="HOGENOM" id="CLU_2645071_0_0_1"/>
<dbReference type="InParanoid" id="B7QCR8"/>
<proteinExistence type="predicted"/>
<dbReference type="EnsemblMetazoa" id="ISCW013474-RA">
    <property type="protein sequence ID" value="ISCW013474-PA"/>
    <property type="gene ID" value="ISCW013474"/>
</dbReference>
<dbReference type="EMBL" id="DS909279">
    <property type="protein sequence ID" value="EEC16640.1"/>
    <property type="molecule type" value="Genomic_DNA"/>
</dbReference>
<keyword evidence="1" id="KW-0812">Transmembrane</keyword>
<organism>
    <name type="scientific">Ixodes scapularis</name>
    <name type="common">Black-legged tick</name>
    <name type="synonym">Deer tick</name>
    <dbReference type="NCBI Taxonomy" id="6945"/>
    <lineage>
        <taxon>Eukaryota</taxon>
        <taxon>Metazoa</taxon>
        <taxon>Ecdysozoa</taxon>
        <taxon>Arthropoda</taxon>
        <taxon>Chelicerata</taxon>
        <taxon>Arachnida</taxon>
        <taxon>Acari</taxon>
        <taxon>Parasitiformes</taxon>
        <taxon>Ixodida</taxon>
        <taxon>Ixodoidea</taxon>
        <taxon>Ixodidae</taxon>
        <taxon>Ixodinae</taxon>
        <taxon>Ixodes</taxon>
    </lineage>
</organism>
<gene>
    <name evidence="2" type="ORF">IscW_ISCW013474</name>
</gene>
<dbReference type="VEuPathDB" id="VectorBase:ISCW013474"/>
<feature type="non-terminal residue" evidence="2">
    <location>
        <position position="77"/>
    </location>
</feature>
<protein>
    <submittedName>
        <fullName evidence="2 3">Uncharacterized protein</fullName>
    </submittedName>
</protein>
<feature type="non-terminal residue" evidence="2">
    <location>
        <position position="1"/>
    </location>
</feature>
<evidence type="ECO:0000313" key="4">
    <source>
        <dbReference type="Proteomes" id="UP000001555"/>
    </source>
</evidence>
<keyword evidence="1" id="KW-1133">Transmembrane helix</keyword>
<sequence length="77" mass="7934">IAHLTRRDGLHCRREIALDWSPVTASSVAASGASTAAISLFFFSRRAAARLSRASCVAAAHAIRGSHVGAAVTLTGC</sequence>
<accession>B7QCR8</accession>
<evidence type="ECO:0000313" key="2">
    <source>
        <dbReference type="EMBL" id="EEC16640.1"/>
    </source>
</evidence>
<keyword evidence="4" id="KW-1185">Reference proteome</keyword>
<dbReference type="Proteomes" id="UP000001555">
    <property type="component" value="Unassembled WGS sequence"/>
</dbReference>
<dbReference type="EMBL" id="ABJB011046600">
    <property type="status" value="NOT_ANNOTATED_CDS"/>
    <property type="molecule type" value="Genomic_DNA"/>
</dbReference>
<evidence type="ECO:0000256" key="1">
    <source>
        <dbReference type="SAM" id="Phobius"/>
    </source>
</evidence>
<reference evidence="2 4" key="1">
    <citation type="submission" date="2008-03" db="EMBL/GenBank/DDBJ databases">
        <title>Annotation of Ixodes scapularis.</title>
        <authorList>
            <consortium name="Ixodes scapularis Genome Project Consortium"/>
            <person name="Caler E."/>
            <person name="Hannick L.I."/>
            <person name="Bidwell S."/>
            <person name="Joardar V."/>
            <person name="Thiagarajan M."/>
            <person name="Amedeo P."/>
            <person name="Galinsky K.J."/>
            <person name="Schobel S."/>
            <person name="Inman J."/>
            <person name="Hostetler J."/>
            <person name="Miller J."/>
            <person name="Hammond M."/>
            <person name="Megy K."/>
            <person name="Lawson D."/>
            <person name="Kodira C."/>
            <person name="Sutton G."/>
            <person name="Meyer J."/>
            <person name="Hill C.A."/>
            <person name="Birren B."/>
            <person name="Nene V."/>
            <person name="Collins F."/>
            <person name="Alarcon-Chaidez F."/>
            <person name="Wikel S."/>
            <person name="Strausberg R."/>
        </authorList>
    </citation>
    <scope>NUCLEOTIDE SEQUENCE [LARGE SCALE GENOMIC DNA]</scope>
    <source>
        <strain evidence="4">Wikel</strain>
        <strain evidence="2">Wikel colony</strain>
    </source>
</reference>
<evidence type="ECO:0000313" key="3">
    <source>
        <dbReference type="EnsemblMetazoa" id="ISCW013474-PA"/>
    </source>
</evidence>
<dbReference type="AlphaFoldDB" id="B7QCR8"/>
<dbReference type="PaxDb" id="6945-B7QCR8"/>
<reference evidence="3" key="2">
    <citation type="submission" date="2020-05" db="UniProtKB">
        <authorList>
            <consortium name="EnsemblMetazoa"/>
        </authorList>
    </citation>
    <scope>IDENTIFICATION</scope>
    <source>
        <strain evidence="3">wikel</strain>
    </source>
</reference>
<name>B7QCR8_IXOSC</name>
<keyword evidence="1" id="KW-0472">Membrane</keyword>
<feature type="transmembrane region" description="Helical" evidence="1">
    <location>
        <begin position="23"/>
        <end position="43"/>
    </location>
</feature>